<evidence type="ECO:0000256" key="2">
    <source>
        <dbReference type="SAM" id="SignalP"/>
    </source>
</evidence>
<gene>
    <name evidence="3" type="ORF">G6O67_006420</name>
</gene>
<keyword evidence="2" id="KW-0732">Signal</keyword>
<feature type="chain" id="PRO_5034457672" description="Secreted protein" evidence="2">
    <location>
        <begin position="19"/>
        <end position="84"/>
    </location>
</feature>
<organism evidence="3 4">
    <name type="scientific">Ophiocordyceps sinensis</name>
    <dbReference type="NCBI Taxonomy" id="72228"/>
    <lineage>
        <taxon>Eukaryota</taxon>
        <taxon>Fungi</taxon>
        <taxon>Dikarya</taxon>
        <taxon>Ascomycota</taxon>
        <taxon>Pezizomycotina</taxon>
        <taxon>Sordariomycetes</taxon>
        <taxon>Hypocreomycetidae</taxon>
        <taxon>Hypocreales</taxon>
        <taxon>Ophiocordycipitaceae</taxon>
        <taxon>Ophiocordyceps</taxon>
    </lineage>
</organism>
<dbReference type="EMBL" id="JAAVMX010000007">
    <property type="protein sequence ID" value="KAF4506323.1"/>
    <property type="molecule type" value="Genomic_DNA"/>
</dbReference>
<reference evidence="3 4" key="1">
    <citation type="journal article" date="2020" name="Genome Biol. Evol.">
        <title>A new high-quality draft genome assembly of the Chinese cordyceps Ophiocordyceps sinensis.</title>
        <authorList>
            <person name="Shu R."/>
            <person name="Zhang J."/>
            <person name="Meng Q."/>
            <person name="Zhang H."/>
            <person name="Zhou G."/>
            <person name="Li M."/>
            <person name="Wu P."/>
            <person name="Zhao Y."/>
            <person name="Chen C."/>
            <person name="Qin Q."/>
        </authorList>
    </citation>
    <scope>NUCLEOTIDE SEQUENCE [LARGE SCALE GENOMIC DNA]</scope>
    <source>
        <strain evidence="3 4">IOZ07</strain>
    </source>
</reference>
<dbReference type="AlphaFoldDB" id="A0A8H4LVL6"/>
<proteinExistence type="predicted"/>
<evidence type="ECO:0000313" key="4">
    <source>
        <dbReference type="Proteomes" id="UP000557566"/>
    </source>
</evidence>
<feature type="signal peptide" evidence="2">
    <location>
        <begin position="1"/>
        <end position="18"/>
    </location>
</feature>
<name>A0A8H4LVL6_9HYPO</name>
<feature type="compositionally biased region" description="Polar residues" evidence="1">
    <location>
        <begin position="51"/>
        <end position="61"/>
    </location>
</feature>
<evidence type="ECO:0008006" key="5">
    <source>
        <dbReference type="Google" id="ProtNLM"/>
    </source>
</evidence>
<feature type="region of interest" description="Disordered" evidence="1">
    <location>
        <begin position="28"/>
        <end position="84"/>
    </location>
</feature>
<comment type="caution">
    <text evidence="3">The sequence shown here is derived from an EMBL/GenBank/DDBJ whole genome shotgun (WGS) entry which is preliminary data.</text>
</comment>
<evidence type="ECO:0000313" key="3">
    <source>
        <dbReference type="EMBL" id="KAF4506323.1"/>
    </source>
</evidence>
<keyword evidence="4" id="KW-1185">Reference proteome</keyword>
<protein>
    <recommendedName>
        <fullName evidence="5">Secreted protein</fullName>
    </recommendedName>
</protein>
<dbReference type="Proteomes" id="UP000557566">
    <property type="component" value="Unassembled WGS sequence"/>
</dbReference>
<evidence type="ECO:0000256" key="1">
    <source>
        <dbReference type="SAM" id="MobiDB-lite"/>
    </source>
</evidence>
<sequence length="84" mass="9065">MKASLFYCVALCVPGILSMTTSVVPHARPRVSRRDPAEGLTQKVQLDERSGASTAPDTASVSRRGGSLRPRSQRLSDLSPRGRD</sequence>
<accession>A0A8H4LVL6</accession>